<proteinExistence type="predicted"/>
<keyword evidence="6" id="KW-1133">Transmembrane helix</keyword>
<protein>
    <submittedName>
        <fullName evidence="8">Zinc finger GRF-type</fullName>
    </submittedName>
</protein>
<evidence type="ECO:0000313" key="8">
    <source>
        <dbReference type="EMBL" id="KAG7558616.1"/>
    </source>
</evidence>
<dbReference type="Pfam" id="PF06839">
    <property type="entry name" value="Zn_ribbon_GRF"/>
    <property type="match status" value="1"/>
</dbReference>
<keyword evidence="6" id="KW-0472">Membrane</keyword>
<dbReference type="PROSITE" id="PS51999">
    <property type="entry name" value="ZF_GRF"/>
    <property type="match status" value="1"/>
</dbReference>
<evidence type="ECO:0000256" key="1">
    <source>
        <dbReference type="ARBA" id="ARBA00022723"/>
    </source>
</evidence>
<keyword evidence="2 4" id="KW-0863">Zinc-finger</keyword>
<evidence type="ECO:0000256" key="4">
    <source>
        <dbReference type="PROSITE-ProRule" id="PRU01343"/>
    </source>
</evidence>
<feature type="compositionally biased region" description="Low complexity" evidence="5">
    <location>
        <begin position="1"/>
        <end position="11"/>
    </location>
</feature>
<comment type="caution">
    <text evidence="8">The sequence shown here is derived from an EMBL/GenBank/DDBJ whole genome shotgun (WGS) entry which is preliminary data.</text>
</comment>
<evidence type="ECO:0000313" key="9">
    <source>
        <dbReference type="Proteomes" id="UP000694240"/>
    </source>
</evidence>
<accession>A0A8T1ZH62</accession>
<keyword evidence="9" id="KW-1185">Reference proteome</keyword>
<organism evidence="8 9">
    <name type="scientific">Arabidopsis thaliana x Arabidopsis arenosa</name>
    <dbReference type="NCBI Taxonomy" id="1240361"/>
    <lineage>
        <taxon>Eukaryota</taxon>
        <taxon>Viridiplantae</taxon>
        <taxon>Streptophyta</taxon>
        <taxon>Embryophyta</taxon>
        <taxon>Tracheophyta</taxon>
        <taxon>Spermatophyta</taxon>
        <taxon>Magnoliopsida</taxon>
        <taxon>eudicotyledons</taxon>
        <taxon>Gunneridae</taxon>
        <taxon>Pentapetalae</taxon>
        <taxon>rosids</taxon>
        <taxon>malvids</taxon>
        <taxon>Brassicales</taxon>
        <taxon>Brassicaceae</taxon>
        <taxon>Camelineae</taxon>
        <taxon>Arabidopsis</taxon>
    </lineage>
</organism>
<reference evidence="8 9" key="1">
    <citation type="submission" date="2020-12" db="EMBL/GenBank/DDBJ databases">
        <title>Concerted genomic and epigenomic changes stabilize Arabidopsis allopolyploids.</title>
        <authorList>
            <person name="Chen Z."/>
        </authorList>
    </citation>
    <scope>NUCLEOTIDE SEQUENCE [LARGE SCALE GENOMIC DNA]</scope>
    <source>
        <strain evidence="8">Allo738</strain>
        <tissue evidence="8">Leaf</tissue>
    </source>
</reference>
<dbReference type="GO" id="GO:0008270">
    <property type="term" value="F:zinc ion binding"/>
    <property type="evidence" value="ECO:0007669"/>
    <property type="project" value="UniProtKB-KW"/>
</dbReference>
<dbReference type="AlphaFoldDB" id="A0A8T1ZH62"/>
<gene>
    <name evidence="8" type="ORF">ISN45_Aa05g002580</name>
</gene>
<keyword evidence="1" id="KW-0479">Metal-binding</keyword>
<dbReference type="Proteomes" id="UP000694240">
    <property type="component" value="Chromosome 10"/>
</dbReference>
<evidence type="ECO:0000256" key="2">
    <source>
        <dbReference type="ARBA" id="ARBA00022771"/>
    </source>
</evidence>
<dbReference type="InterPro" id="IPR010666">
    <property type="entry name" value="Znf_GRF"/>
</dbReference>
<keyword evidence="3" id="KW-0862">Zinc</keyword>
<feature type="transmembrane region" description="Helical" evidence="6">
    <location>
        <begin position="147"/>
        <end position="166"/>
    </location>
</feature>
<sequence>MSLKSTSASSSTGRDRAKGKAPTDGGHFCECGKEVMISQSWTDNNPGRRFYRCGAGRRSVCDYFRWRDVERQTRWQKLALIEARDVIRAQSEEINRLTSGQANQRGRADEVNDDELSGVVQKLEEENEALRIAVTVAAEKERRLRCVAILSWIGFVCGVATIVYKFK</sequence>
<feature type="domain" description="GRF-type" evidence="7">
    <location>
        <begin position="29"/>
        <end position="70"/>
    </location>
</feature>
<feature type="region of interest" description="Disordered" evidence="5">
    <location>
        <begin position="1"/>
        <end position="24"/>
    </location>
</feature>
<dbReference type="Pfam" id="PF25464">
    <property type="entry name" value="DUF7900"/>
    <property type="match status" value="1"/>
</dbReference>
<dbReference type="InterPro" id="IPR057222">
    <property type="entry name" value="DUF7900"/>
</dbReference>
<name>A0A8T1ZH62_9BRAS</name>
<dbReference type="EMBL" id="JAEFBK010000010">
    <property type="protein sequence ID" value="KAG7558616.1"/>
    <property type="molecule type" value="Genomic_DNA"/>
</dbReference>
<evidence type="ECO:0000259" key="7">
    <source>
        <dbReference type="PROSITE" id="PS51999"/>
    </source>
</evidence>
<evidence type="ECO:0000256" key="5">
    <source>
        <dbReference type="SAM" id="MobiDB-lite"/>
    </source>
</evidence>
<dbReference type="PANTHER" id="PTHR33248">
    <property type="entry name" value="ZINC ION-BINDING PROTEIN"/>
    <property type="match status" value="1"/>
</dbReference>
<keyword evidence="6" id="KW-0812">Transmembrane</keyword>
<evidence type="ECO:0000256" key="3">
    <source>
        <dbReference type="ARBA" id="ARBA00022833"/>
    </source>
</evidence>
<evidence type="ECO:0000256" key="6">
    <source>
        <dbReference type="SAM" id="Phobius"/>
    </source>
</evidence>